<evidence type="ECO:0000256" key="1">
    <source>
        <dbReference type="ARBA" id="ARBA00022729"/>
    </source>
</evidence>
<feature type="domain" description="CBM10" evidence="7">
    <location>
        <begin position="19"/>
        <end position="56"/>
    </location>
</feature>
<dbReference type="Gene3D" id="3.60.21.10">
    <property type="match status" value="1"/>
</dbReference>
<keyword evidence="6" id="KW-0472">Membrane</keyword>
<dbReference type="Pfam" id="PF00149">
    <property type="entry name" value="Metallophos"/>
    <property type="match status" value="1"/>
</dbReference>
<gene>
    <name evidence="8" type="ORF">BCR36DRAFT_329929</name>
</gene>
<dbReference type="AlphaFoldDB" id="A0A1Y1V6P7"/>
<reference evidence="8 9" key="2">
    <citation type="submission" date="2016-08" db="EMBL/GenBank/DDBJ databases">
        <title>Pervasive Adenine N6-methylation of Active Genes in Fungi.</title>
        <authorList>
            <consortium name="DOE Joint Genome Institute"/>
            <person name="Mondo S.J."/>
            <person name="Dannebaum R.O."/>
            <person name="Kuo R.C."/>
            <person name="Labutti K."/>
            <person name="Haridas S."/>
            <person name="Kuo A."/>
            <person name="Salamov A."/>
            <person name="Ahrendt S.R."/>
            <person name="Lipzen A."/>
            <person name="Sullivan W."/>
            <person name="Andreopoulos W.B."/>
            <person name="Clum A."/>
            <person name="Lindquist E."/>
            <person name="Daum C."/>
            <person name="Ramamoorthy G.K."/>
            <person name="Gryganskyi A."/>
            <person name="Culley D."/>
            <person name="Magnuson J.K."/>
            <person name="James T.Y."/>
            <person name="O'Malley M.A."/>
            <person name="Stajich J.E."/>
            <person name="Spatafora J.W."/>
            <person name="Visel A."/>
            <person name="Grigoriev I.V."/>
        </authorList>
    </citation>
    <scope>NUCLEOTIDE SEQUENCE [LARGE SCALE GENOMIC DNA]</scope>
    <source>
        <strain evidence="9">finn</strain>
    </source>
</reference>
<dbReference type="GO" id="GO:0046872">
    <property type="term" value="F:metal ion binding"/>
    <property type="evidence" value="ECO:0007669"/>
    <property type="project" value="InterPro"/>
</dbReference>
<feature type="transmembrane region" description="Helical" evidence="6">
    <location>
        <begin position="581"/>
        <end position="604"/>
    </location>
</feature>
<dbReference type="InterPro" id="IPR009034">
    <property type="entry name" value="Dockerin_dom_fun_sf"/>
</dbReference>
<evidence type="ECO:0000256" key="4">
    <source>
        <dbReference type="RuleBase" id="RU361203"/>
    </source>
</evidence>
<evidence type="ECO:0000313" key="8">
    <source>
        <dbReference type="EMBL" id="ORX47824.1"/>
    </source>
</evidence>
<dbReference type="SUPFAM" id="SSF49363">
    <property type="entry name" value="Purple acid phosphatase, N-terminal domain"/>
    <property type="match status" value="1"/>
</dbReference>
<dbReference type="Proteomes" id="UP000193719">
    <property type="component" value="Unassembled WGS sequence"/>
</dbReference>
<dbReference type="SUPFAM" id="SSF56300">
    <property type="entry name" value="Metallo-dependent phosphatases"/>
    <property type="match status" value="1"/>
</dbReference>
<evidence type="ECO:0000259" key="7">
    <source>
        <dbReference type="PROSITE" id="PS51763"/>
    </source>
</evidence>
<comment type="similarity">
    <text evidence="4">Belongs to the metallophosphoesterase superfamily. Purple acid phosphatase family.</text>
</comment>
<organism evidence="8 9">
    <name type="scientific">Piromyces finnis</name>
    <dbReference type="NCBI Taxonomy" id="1754191"/>
    <lineage>
        <taxon>Eukaryota</taxon>
        <taxon>Fungi</taxon>
        <taxon>Fungi incertae sedis</taxon>
        <taxon>Chytridiomycota</taxon>
        <taxon>Chytridiomycota incertae sedis</taxon>
        <taxon>Neocallimastigomycetes</taxon>
        <taxon>Neocallimastigales</taxon>
        <taxon>Neocallimastigaceae</taxon>
        <taxon>Piromyces</taxon>
    </lineage>
</organism>
<feature type="chain" id="PRO_5010897298" description="Purple acid phosphatase" evidence="4">
    <location>
        <begin position="18"/>
        <end position="1092"/>
    </location>
</feature>
<name>A0A1Y1V6P7_9FUNG</name>
<proteinExistence type="inferred from homology"/>
<keyword evidence="6" id="KW-0812">Transmembrane</keyword>
<dbReference type="SUPFAM" id="SSF64571">
    <property type="entry name" value="Cellulose docking domain, dockering"/>
    <property type="match status" value="2"/>
</dbReference>
<protein>
    <recommendedName>
        <fullName evidence="4">Purple acid phosphatase</fullName>
        <ecNumber evidence="4">3.1.3.2</ecNumber>
    </recommendedName>
</protein>
<evidence type="ECO:0000256" key="5">
    <source>
        <dbReference type="SAM" id="MobiDB-lite"/>
    </source>
</evidence>
<dbReference type="InterPro" id="IPR002883">
    <property type="entry name" value="CBM10/Dockerin_dom"/>
</dbReference>
<accession>A0A1Y1V6P7</accession>
<dbReference type="GO" id="GO:0003993">
    <property type="term" value="F:acid phosphatase activity"/>
    <property type="evidence" value="ECO:0007669"/>
    <property type="project" value="UniProtKB-EC"/>
</dbReference>
<dbReference type="PROSITE" id="PS51763">
    <property type="entry name" value="CBM10"/>
    <property type="match status" value="1"/>
</dbReference>
<evidence type="ECO:0000313" key="9">
    <source>
        <dbReference type="Proteomes" id="UP000193719"/>
    </source>
</evidence>
<keyword evidence="2" id="KW-0677">Repeat</keyword>
<dbReference type="EC" id="3.1.3.2" evidence="4"/>
<feature type="signal peptide" evidence="4">
    <location>
        <begin position="1"/>
        <end position="17"/>
    </location>
</feature>
<dbReference type="OrthoDB" id="2140155at2759"/>
<dbReference type="Pfam" id="PF02013">
    <property type="entry name" value="CBM_10"/>
    <property type="match status" value="1"/>
</dbReference>
<dbReference type="InterPro" id="IPR004843">
    <property type="entry name" value="Calcineurin-like_PHP"/>
</dbReference>
<keyword evidence="9" id="KW-1185">Reference proteome</keyword>
<keyword evidence="1 4" id="KW-0732">Signal</keyword>
<reference evidence="8 9" key="1">
    <citation type="submission" date="2016-08" db="EMBL/GenBank/DDBJ databases">
        <title>Genomes of anaerobic fungi encode conserved fungal cellulosomes for biomass hydrolysis.</title>
        <authorList>
            <consortium name="DOE Joint Genome Institute"/>
            <person name="Haitjema C.H."/>
            <person name="Gilmore S.P."/>
            <person name="Henske J.K."/>
            <person name="Solomon K.V."/>
            <person name="De Groot R."/>
            <person name="Kuo A."/>
            <person name="Mondo S.J."/>
            <person name="Salamov A.A."/>
            <person name="Labutti K."/>
            <person name="Zhao Z."/>
            <person name="Chiniquy J."/>
            <person name="Barry K."/>
            <person name="Brewer H.M."/>
            <person name="Purvine S.O."/>
            <person name="Wright A.T."/>
            <person name="Boxma B."/>
            <person name="Van Alen T."/>
            <person name="Hackstein J.H."/>
            <person name="Baker S.E."/>
            <person name="Grigoriev I.V."/>
            <person name="O'Malley M.A."/>
        </authorList>
    </citation>
    <scope>NUCLEOTIDE SEQUENCE [LARGE SCALE GENOMIC DNA]</scope>
    <source>
        <strain evidence="9">finn</strain>
    </source>
</reference>
<feature type="region of interest" description="Disordered" evidence="5">
    <location>
        <begin position="798"/>
        <end position="860"/>
    </location>
</feature>
<dbReference type="InterPro" id="IPR029052">
    <property type="entry name" value="Metallo-depent_PP-like"/>
</dbReference>
<keyword evidence="3 4" id="KW-0378">Hydrolase</keyword>
<evidence type="ECO:0000256" key="6">
    <source>
        <dbReference type="SAM" id="Phobius"/>
    </source>
</evidence>
<keyword evidence="6" id="KW-1133">Transmembrane helix</keyword>
<dbReference type="Gene3D" id="3.90.1220.10">
    <property type="entry name" value="Cellulose docking domain, dockering"/>
    <property type="match status" value="2"/>
</dbReference>
<comment type="caution">
    <text evidence="8">The sequence shown here is derived from an EMBL/GenBank/DDBJ whole genome shotgun (WGS) entry which is preliminary data.</text>
</comment>
<dbReference type="EMBL" id="MCFH01000029">
    <property type="protein sequence ID" value="ORX47824.1"/>
    <property type="molecule type" value="Genomic_DNA"/>
</dbReference>
<sequence>MKNIILGILLLISYAKSDECWSEQYNFPCCSPGVKIDFTDNRGSWGLENYSWCGIISESNINTSNADSNEYCWANYIDQGYGCCLNDNGKREIINMDGEWGLENDNWCGFRNSTSRWNDREKVDATRNEWNAFKQKWDNEYKNNFERLSVFVGEDESMLNFGWYSTTAILPLIRYSLNEDMSDAKEFSGVNTYFKELVGTPYYSNKVTITGLNRKSTYYYQRNLNGEWEDPVKFSTYDPDNFNFIFVGDPQIGGSNGRLSVSNKTKPLTVSEGTRNDAFNWNLTVTNSFVYTKEPSVFLSAGDQADTDCYEMNDENHFNQETQYSAFLLPELLKTIPSAVAVGNHESYTNNHRYHFNPPNAFTTPKYTQQRDFGGIIPGYSYFFKYNNVLVIVLETNYNNCEDFEKVINDAVNKYPEADWRIAMFHHDIYGNGNTHSKEEYITNTLRPCLTELFYENAFDLVINGHDHVYSTSHFISYSQKYYDPYKINEIEKNKVYNDPKGTLYITANCSTGSKFFGFIEDTPDYIQYYNQTFTATFGVLDFKKENGKLRLSVTTYEVETQKEVDDPYIFEKSSKKSNKWTVILIIIILLLLLLISFLIYCIVKRRKESNTKRIRMSSDMANSATYLNTNYKIDYYNNYENVNLDRGSRTYLHRSSLSHSQSSDYNHDQRDDFDHVPPFSSPQNLYLGHPSQNKDNNHNESSLLQNTSFKSLDSKNDTLSTIHSFSSSRQKNFFDAGGNVELNKDLYLRTLNNLRNNQFVGYANQNEVPDHNLSSLTTTCDSQLNDKSYSRSFDVQLSKSKNNQCGRRSFDAQQPSKSYATHPSKSFDVQTTGLLGSPLSRSPTVNPTEISTESGQPLSMSLGGIDEESGEINSITAASGMIVSKDDINKKMGLSYLSKIEEPDISLTSIDDANESIDRISAVPNISNVGGSQAMQDMDISVSSVGKNEEIVTEVSNIVEASFNFEVKNNARSSKTSSGLISSPSLVGQVISSPKFTSSTTRNKFGLKRMSPLYLSVSNTRPSATVNPGVSKDGLLRSPKQVHINIPSPKKTFVTYENSEDSSLRINLNKFNEKDLNKIKITKNNVDGILL</sequence>
<comment type="catalytic activity">
    <reaction evidence="4">
        <text>a phosphate monoester + H2O = an alcohol + phosphate</text>
        <dbReference type="Rhea" id="RHEA:15017"/>
        <dbReference type="ChEBI" id="CHEBI:15377"/>
        <dbReference type="ChEBI" id="CHEBI:30879"/>
        <dbReference type="ChEBI" id="CHEBI:43474"/>
        <dbReference type="ChEBI" id="CHEBI:67140"/>
        <dbReference type="EC" id="3.1.3.2"/>
    </reaction>
</comment>
<evidence type="ECO:0000256" key="3">
    <source>
        <dbReference type="ARBA" id="ARBA00022801"/>
    </source>
</evidence>
<dbReference type="InterPro" id="IPR008963">
    <property type="entry name" value="Purple_acid_Pase-like_N"/>
</dbReference>
<evidence type="ECO:0000256" key="2">
    <source>
        <dbReference type="ARBA" id="ARBA00022737"/>
    </source>
</evidence>